<dbReference type="SUPFAM" id="SSF50370">
    <property type="entry name" value="Ricin B-like lectins"/>
    <property type="match status" value="1"/>
</dbReference>
<evidence type="ECO:0008006" key="5">
    <source>
        <dbReference type="Google" id="ProtNLM"/>
    </source>
</evidence>
<feature type="chain" id="PRO_5042124178" description="Ricin B lectin domain-containing protein" evidence="2">
    <location>
        <begin position="31"/>
        <end position="1368"/>
    </location>
</feature>
<dbReference type="Gene3D" id="2.80.10.50">
    <property type="match status" value="1"/>
</dbReference>
<evidence type="ECO:0000256" key="1">
    <source>
        <dbReference type="SAM" id="MobiDB-lite"/>
    </source>
</evidence>
<dbReference type="Proteomes" id="UP001054902">
    <property type="component" value="Unassembled WGS sequence"/>
</dbReference>
<feature type="signal peptide" evidence="2">
    <location>
        <begin position="1"/>
        <end position="30"/>
    </location>
</feature>
<gene>
    <name evidence="3" type="ORF">CTEN210_09107</name>
</gene>
<comment type="caution">
    <text evidence="3">The sequence shown here is derived from an EMBL/GenBank/DDBJ whole genome shotgun (WGS) entry which is preliminary data.</text>
</comment>
<dbReference type="EMBL" id="BLLK01000045">
    <property type="protein sequence ID" value="GFH52631.1"/>
    <property type="molecule type" value="Genomic_DNA"/>
</dbReference>
<name>A0AAD3CUR3_9STRA</name>
<accession>A0AAD3CUR3</accession>
<feature type="compositionally biased region" description="Low complexity" evidence="1">
    <location>
        <begin position="580"/>
        <end position="601"/>
    </location>
</feature>
<evidence type="ECO:0000256" key="2">
    <source>
        <dbReference type="SAM" id="SignalP"/>
    </source>
</evidence>
<evidence type="ECO:0000313" key="3">
    <source>
        <dbReference type="EMBL" id="GFH52631.1"/>
    </source>
</evidence>
<organism evidence="3 4">
    <name type="scientific">Chaetoceros tenuissimus</name>
    <dbReference type="NCBI Taxonomy" id="426638"/>
    <lineage>
        <taxon>Eukaryota</taxon>
        <taxon>Sar</taxon>
        <taxon>Stramenopiles</taxon>
        <taxon>Ochrophyta</taxon>
        <taxon>Bacillariophyta</taxon>
        <taxon>Coscinodiscophyceae</taxon>
        <taxon>Chaetocerotophycidae</taxon>
        <taxon>Chaetocerotales</taxon>
        <taxon>Chaetocerotaceae</taxon>
        <taxon>Chaetoceros</taxon>
    </lineage>
</organism>
<keyword evidence="4" id="KW-1185">Reference proteome</keyword>
<keyword evidence="2" id="KW-0732">Signal</keyword>
<feature type="region of interest" description="Disordered" evidence="1">
    <location>
        <begin position="578"/>
        <end position="601"/>
    </location>
</feature>
<reference evidence="3 4" key="1">
    <citation type="journal article" date="2021" name="Sci. Rep.">
        <title>The genome of the diatom Chaetoceros tenuissimus carries an ancient integrated fragment of an extant virus.</title>
        <authorList>
            <person name="Hongo Y."/>
            <person name="Kimura K."/>
            <person name="Takaki Y."/>
            <person name="Yoshida Y."/>
            <person name="Baba S."/>
            <person name="Kobayashi G."/>
            <person name="Nagasaki K."/>
            <person name="Hano T."/>
            <person name="Tomaru Y."/>
        </authorList>
    </citation>
    <scope>NUCLEOTIDE SEQUENCE [LARGE SCALE GENOMIC DNA]</scope>
    <source>
        <strain evidence="3 4">NIES-3715</strain>
    </source>
</reference>
<dbReference type="InterPro" id="IPR035992">
    <property type="entry name" value="Ricin_B-like_lectins"/>
</dbReference>
<evidence type="ECO:0000313" key="4">
    <source>
        <dbReference type="Proteomes" id="UP001054902"/>
    </source>
</evidence>
<proteinExistence type="predicted"/>
<protein>
    <recommendedName>
        <fullName evidence="5">Ricin B lectin domain-containing protein</fullName>
    </recommendedName>
</protein>
<sequence length="1368" mass="155276">MKLSQVFPLRLWFLFSSFLLLLMPWPFHESSVVLAETDSCSNDQASLEFVFQFQDEAALPFLDTLSEQEKEDIIADLLEKFPDLFSLFGQTCAFEVSGLANSITYPFMDYNRVTEDSFTFKRFVEMIASTTASSSNGFLVQSNCTDGVEFFRALAHKIEIRTTATRSKDSLDMYFHHKEKNIDDASLPYWQITPTSGKSRLYLNVNDKSVLDHDSAVIEFTDLSTHIDIPGRKNVNIRYGGNYEFLEDGSYSVPSTHVAWNIHLSNHEIDGLMSDSFQMIAMPLLFAINPPLPGCEMTVPTLPDYDLCLSSGPKVSAKVKFPEEISTTPRTFSFKTGSDEQGTLDALRIAYPSLFNLVNTTCFIEFHSMGKMYWSNIEDRTFAASARRFQRNAISEYSRENMYEISVDCDTVEGNTFFLSFAVEHELVSQVGPTSFRKTIYSPRLQLITESFFNSASEITPETFDEDQIAFATSLIPSSTSIVNGDVTIEPTWIPSGGSFQFRVLSYDEFGRDEDDFRFNGFPFGTVMTGESSNSDWRVNLYDHDALDGLNNNIMTFKLNAEEITFTPGTKDLYCKEKAPSMQPTSSSQAPSSSPSCTPQPSISMTMSFFEDLNLDLSDTDASEAEKQAIMAQIGEVYPWLSSLIGNTCDLQVYGFDDSTFYHNNKKTSGIPGGTVIEGEWADTYQRVISLYGPSNEVHSGNGFRIETNCTDSMDFFQYLFAEGLEGKEGDRMFLLHTSSEFRRNETDNWPMQDIMTFSFISKTDGSTPTSEGEWKLNDFSRTDLLAARIPSELFEHYPSNFIKFPGQRQTKVIFDDIDWEASYLLDPDTAVIPYPRRNSTWEIQLLNHGIEGLASGKVELRAIPEEIKIDPGALGCSEIMDIPEPILPSMKLCTESNPTLRMKITFIEEPNDRTFSFKDGVDQDETISQLGKNFTDLFEIFNTSCVLEVQNLNETFWSSVGMKQTTREEAVFTRNLRQLYSHSPYDMNFVCDDDVGEEYFKSFVQQRDVIVPEEGHDNYCNIYPEHRGFSAPSHFGIDLGSTFSGVDLDTIEGGTYVRDGFTIRFGLGIGALAGFGGGTPEGCVYDYQDEDFLPDWIGGGSFYTFSSDRSSRDEDSMYYNAFPFGENHLYRSTDTNFAHKMIFQAKLYKHPALEYLNDNVMQMWASVEEIEFIATEKCVSSNEPSQVPSTTPSSLLSMVPSEMPSMLPSFTPSSVASDLLSVSPSAFPTSFSDRTFYIKNQETNLCLSSKVDDEDVKFELATCDSARIDQQWYYDEYKFLKLRNQDDRCLQYMGHALFLGSCTQKSRYFEFELVEMEDDNYQIIAYDKKKRVHYVGCKNPGDEEDEKIKLYHEDKKKVTYEWVLEFI</sequence>
<dbReference type="PROSITE" id="PS50231">
    <property type="entry name" value="RICIN_B_LECTIN"/>
    <property type="match status" value="1"/>
</dbReference>